<dbReference type="GO" id="GO:0006355">
    <property type="term" value="P:regulation of DNA-templated transcription"/>
    <property type="evidence" value="ECO:0007669"/>
    <property type="project" value="InterPro"/>
</dbReference>
<evidence type="ECO:0000256" key="4">
    <source>
        <dbReference type="ARBA" id="ARBA00023125"/>
    </source>
</evidence>
<sequence length="222" mass="24129">MQVLLVEDEVMVARALSDALRKSGLAVDHAQDGEEAWYMAGTGQYAAIVLDIGLPRLDGMSVMKRLRSEGVATPILILSARGSWPERVAGINAGADDYLPKPFETEELLARVHGLIRRSSGNTAARLGGGGLEIDPASATVTVNGSPVELTQMEYRLLFHLVSHMGKVIGAAELAESLYSHNHERDTNAVEVLVGRLRRKIGKDFITTRRGFGYAFREQAES</sequence>
<gene>
    <name evidence="10" type="ORF">DK847_13525</name>
</gene>
<dbReference type="Pfam" id="PF00072">
    <property type="entry name" value="Response_reg"/>
    <property type="match status" value="1"/>
</dbReference>
<keyword evidence="2" id="KW-0902">Two-component regulatory system</keyword>
<evidence type="ECO:0000256" key="6">
    <source>
        <dbReference type="PROSITE-ProRule" id="PRU00169"/>
    </source>
</evidence>
<dbReference type="Gene3D" id="3.40.50.2300">
    <property type="match status" value="1"/>
</dbReference>
<dbReference type="RefSeq" id="WP_111199056.1">
    <property type="nucleotide sequence ID" value="NZ_QKVK01000006.1"/>
</dbReference>
<dbReference type="PROSITE" id="PS50110">
    <property type="entry name" value="RESPONSE_REGULATORY"/>
    <property type="match status" value="1"/>
</dbReference>
<evidence type="ECO:0000256" key="3">
    <source>
        <dbReference type="ARBA" id="ARBA00023015"/>
    </source>
</evidence>
<evidence type="ECO:0000256" key="2">
    <source>
        <dbReference type="ARBA" id="ARBA00023012"/>
    </source>
</evidence>
<dbReference type="SMART" id="SM00448">
    <property type="entry name" value="REC"/>
    <property type="match status" value="1"/>
</dbReference>
<evidence type="ECO:0000313" key="10">
    <source>
        <dbReference type="EMBL" id="PZF76219.1"/>
    </source>
</evidence>
<dbReference type="Gene3D" id="1.10.10.10">
    <property type="entry name" value="Winged helix-like DNA-binding domain superfamily/Winged helix DNA-binding domain"/>
    <property type="match status" value="1"/>
</dbReference>
<evidence type="ECO:0000256" key="7">
    <source>
        <dbReference type="PROSITE-ProRule" id="PRU01091"/>
    </source>
</evidence>
<dbReference type="InterPro" id="IPR001789">
    <property type="entry name" value="Sig_transdc_resp-reg_receiver"/>
</dbReference>
<evidence type="ECO:0000259" key="8">
    <source>
        <dbReference type="PROSITE" id="PS50110"/>
    </source>
</evidence>
<dbReference type="InterPro" id="IPR001867">
    <property type="entry name" value="OmpR/PhoB-type_DNA-bd"/>
</dbReference>
<comment type="caution">
    <text evidence="10">The sequence shown here is derived from an EMBL/GenBank/DDBJ whole genome shotgun (WGS) entry which is preliminary data.</text>
</comment>
<dbReference type="InterPro" id="IPR011006">
    <property type="entry name" value="CheY-like_superfamily"/>
</dbReference>
<dbReference type="Proteomes" id="UP000248795">
    <property type="component" value="Unassembled WGS sequence"/>
</dbReference>
<dbReference type="CDD" id="cd00383">
    <property type="entry name" value="trans_reg_C"/>
    <property type="match status" value="1"/>
</dbReference>
<protein>
    <submittedName>
        <fullName evidence="10">DNA-binding response regulator</fullName>
    </submittedName>
</protein>
<dbReference type="GO" id="GO:0000976">
    <property type="term" value="F:transcription cis-regulatory region binding"/>
    <property type="evidence" value="ECO:0007669"/>
    <property type="project" value="TreeGrafter"/>
</dbReference>
<dbReference type="AlphaFoldDB" id="A0A2W2BJ56"/>
<dbReference type="SUPFAM" id="SSF52172">
    <property type="entry name" value="CheY-like"/>
    <property type="match status" value="1"/>
</dbReference>
<dbReference type="FunFam" id="3.40.50.2300:FF:000002">
    <property type="entry name" value="DNA-binding response regulator PhoP"/>
    <property type="match status" value="1"/>
</dbReference>
<dbReference type="GO" id="GO:0032993">
    <property type="term" value="C:protein-DNA complex"/>
    <property type="evidence" value="ECO:0007669"/>
    <property type="project" value="TreeGrafter"/>
</dbReference>
<dbReference type="PANTHER" id="PTHR48111">
    <property type="entry name" value="REGULATOR OF RPOS"/>
    <property type="match status" value="1"/>
</dbReference>
<organism evidence="10 11">
    <name type="scientific">Aestuariivirga litoralis</name>
    <dbReference type="NCBI Taxonomy" id="2650924"/>
    <lineage>
        <taxon>Bacteria</taxon>
        <taxon>Pseudomonadati</taxon>
        <taxon>Pseudomonadota</taxon>
        <taxon>Alphaproteobacteria</taxon>
        <taxon>Hyphomicrobiales</taxon>
        <taxon>Aestuariivirgaceae</taxon>
        <taxon>Aestuariivirga</taxon>
    </lineage>
</organism>
<dbReference type="Pfam" id="PF00486">
    <property type="entry name" value="Trans_reg_C"/>
    <property type="match status" value="1"/>
</dbReference>
<keyword evidence="4 7" id="KW-0238">DNA-binding</keyword>
<feature type="modified residue" description="4-aspartylphosphate" evidence="6">
    <location>
        <position position="51"/>
    </location>
</feature>
<keyword evidence="5" id="KW-0804">Transcription</keyword>
<keyword evidence="3" id="KW-0805">Transcription regulation</keyword>
<dbReference type="PROSITE" id="PS51755">
    <property type="entry name" value="OMPR_PHOB"/>
    <property type="match status" value="1"/>
</dbReference>
<feature type="DNA-binding region" description="OmpR/PhoB-type" evidence="7">
    <location>
        <begin position="122"/>
        <end position="218"/>
    </location>
</feature>
<accession>A0A2W2BJ56</accession>
<dbReference type="GO" id="GO:0005829">
    <property type="term" value="C:cytosol"/>
    <property type="evidence" value="ECO:0007669"/>
    <property type="project" value="TreeGrafter"/>
</dbReference>
<name>A0A2W2BJ56_9HYPH</name>
<dbReference type="InterPro" id="IPR039420">
    <property type="entry name" value="WalR-like"/>
</dbReference>
<evidence type="ECO:0000259" key="9">
    <source>
        <dbReference type="PROSITE" id="PS51755"/>
    </source>
</evidence>
<feature type="domain" description="OmpR/PhoB-type" evidence="9">
    <location>
        <begin position="122"/>
        <end position="218"/>
    </location>
</feature>
<dbReference type="EMBL" id="QKVK01000006">
    <property type="protein sequence ID" value="PZF76219.1"/>
    <property type="molecule type" value="Genomic_DNA"/>
</dbReference>
<dbReference type="Gene3D" id="6.10.250.690">
    <property type="match status" value="1"/>
</dbReference>
<evidence type="ECO:0000313" key="11">
    <source>
        <dbReference type="Proteomes" id="UP000248795"/>
    </source>
</evidence>
<dbReference type="InterPro" id="IPR036388">
    <property type="entry name" value="WH-like_DNA-bd_sf"/>
</dbReference>
<evidence type="ECO:0000256" key="5">
    <source>
        <dbReference type="ARBA" id="ARBA00023163"/>
    </source>
</evidence>
<dbReference type="GO" id="GO:0000156">
    <property type="term" value="F:phosphorelay response regulator activity"/>
    <property type="evidence" value="ECO:0007669"/>
    <property type="project" value="TreeGrafter"/>
</dbReference>
<keyword evidence="11" id="KW-1185">Reference proteome</keyword>
<dbReference type="SMART" id="SM00862">
    <property type="entry name" value="Trans_reg_C"/>
    <property type="match status" value="1"/>
</dbReference>
<reference evidence="11" key="1">
    <citation type="submission" date="2018-06" db="EMBL/GenBank/DDBJ databases">
        <title>Aestuariibacter litoralis strain KCTC 52945T.</title>
        <authorList>
            <person name="Li X."/>
            <person name="Salam N."/>
            <person name="Li J.-L."/>
            <person name="Chen Y.-M."/>
            <person name="Yang Z.-W."/>
            <person name="Zhang L.-Y."/>
            <person name="Han M.-X."/>
            <person name="Xiao M."/>
            <person name="Li W.-J."/>
        </authorList>
    </citation>
    <scope>NUCLEOTIDE SEQUENCE [LARGE SCALE GENOMIC DNA]</scope>
    <source>
        <strain evidence="11">KCTC 52945</strain>
    </source>
</reference>
<keyword evidence="1 6" id="KW-0597">Phosphoprotein</keyword>
<feature type="domain" description="Response regulatory" evidence="8">
    <location>
        <begin position="2"/>
        <end position="116"/>
    </location>
</feature>
<proteinExistence type="predicted"/>
<evidence type="ECO:0000256" key="1">
    <source>
        <dbReference type="ARBA" id="ARBA00022553"/>
    </source>
</evidence>
<dbReference type="PANTHER" id="PTHR48111:SF37">
    <property type="entry name" value="RESPONSE REGULATOR PROTEIN CARR"/>
    <property type="match status" value="1"/>
</dbReference>